<keyword evidence="1" id="KW-1133">Transmembrane helix</keyword>
<protein>
    <recommendedName>
        <fullName evidence="4">G-protein coupled receptors family 1 profile domain-containing protein</fullName>
    </recommendedName>
</protein>
<feature type="transmembrane region" description="Helical" evidence="1">
    <location>
        <begin position="90"/>
        <end position="117"/>
    </location>
</feature>
<evidence type="ECO:0000313" key="2">
    <source>
        <dbReference type="EMBL" id="CAF0847582.1"/>
    </source>
</evidence>
<dbReference type="SUPFAM" id="SSF81321">
    <property type="entry name" value="Family A G protein-coupled receptor-like"/>
    <property type="match status" value="1"/>
</dbReference>
<keyword evidence="1" id="KW-0812">Transmembrane</keyword>
<name>A0A813W844_9BILA</name>
<feature type="transmembrane region" description="Helical" evidence="1">
    <location>
        <begin position="240"/>
        <end position="260"/>
    </location>
</feature>
<feature type="transmembrane region" description="Helical" evidence="1">
    <location>
        <begin position="185"/>
        <end position="206"/>
    </location>
</feature>
<feature type="transmembrane region" description="Helical" evidence="1">
    <location>
        <begin position="129"/>
        <end position="148"/>
    </location>
</feature>
<dbReference type="EMBL" id="CAJNOC010001238">
    <property type="protein sequence ID" value="CAF0847582.1"/>
    <property type="molecule type" value="Genomic_DNA"/>
</dbReference>
<feature type="transmembrane region" description="Helical" evidence="1">
    <location>
        <begin position="12"/>
        <end position="35"/>
    </location>
</feature>
<comment type="caution">
    <text evidence="2">The sequence shown here is derived from an EMBL/GenBank/DDBJ whole genome shotgun (WGS) entry which is preliminary data.</text>
</comment>
<sequence>MSTELDLYPTDFIFTFVVPVICFYGFITNIINAIIFGNKKLRSNFSFNCLFIISCAYAWYFAFGITSFVGNCYSFCDFAYTYTANLYYKWGFGVLKLCSPILILLFQILVSLQRFLIIQNITKFKIPNIYICFGVSLFLSLLYGFQFASQDIATYTITNGNMTIEAAYITNNNPVATKINLVTSIIRSIVLVLIMFLINVFSLIAFRRSVEKKKKLKISAKSDDSQSNEKKASRNFTRMVIIMGFVHFAASIPNMIYFILQNVLGYTQFMYTYLNVGNTITLVLNCSDFLVYILFNKVYKQTLIENVTNISKKICFKS</sequence>
<organism evidence="2 3">
    <name type="scientific">Brachionus calyciflorus</name>
    <dbReference type="NCBI Taxonomy" id="104777"/>
    <lineage>
        <taxon>Eukaryota</taxon>
        <taxon>Metazoa</taxon>
        <taxon>Spiralia</taxon>
        <taxon>Gnathifera</taxon>
        <taxon>Rotifera</taxon>
        <taxon>Eurotatoria</taxon>
        <taxon>Monogononta</taxon>
        <taxon>Pseudotrocha</taxon>
        <taxon>Ploima</taxon>
        <taxon>Brachionidae</taxon>
        <taxon>Brachionus</taxon>
    </lineage>
</organism>
<dbReference type="Gene3D" id="1.20.1070.10">
    <property type="entry name" value="Rhodopsin 7-helix transmembrane proteins"/>
    <property type="match status" value="1"/>
</dbReference>
<dbReference type="AlphaFoldDB" id="A0A813W844"/>
<dbReference type="Pfam" id="PF10324">
    <property type="entry name" value="7TM_GPCR_Srw"/>
    <property type="match status" value="1"/>
</dbReference>
<dbReference type="PANTHER" id="PTHR46641">
    <property type="entry name" value="FMRFAMIDE RECEPTOR-RELATED"/>
    <property type="match status" value="1"/>
</dbReference>
<dbReference type="InterPro" id="IPR019427">
    <property type="entry name" value="7TM_GPCR_serpentine_rcpt_Srw"/>
</dbReference>
<dbReference type="PANTHER" id="PTHR46641:SF2">
    <property type="entry name" value="FMRFAMIDE RECEPTOR"/>
    <property type="match status" value="1"/>
</dbReference>
<accession>A0A813W844</accession>
<reference evidence="2" key="1">
    <citation type="submission" date="2021-02" db="EMBL/GenBank/DDBJ databases">
        <authorList>
            <person name="Nowell W R."/>
        </authorList>
    </citation>
    <scope>NUCLEOTIDE SEQUENCE</scope>
    <source>
        <strain evidence="2">Ploen Becks lab</strain>
    </source>
</reference>
<proteinExistence type="predicted"/>
<evidence type="ECO:0000313" key="3">
    <source>
        <dbReference type="Proteomes" id="UP000663879"/>
    </source>
</evidence>
<dbReference type="InterPro" id="IPR052954">
    <property type="entry name" value="GPCR-Ligand_Int"/>
</dbReference>
<keyword evidence="1" id="KW-0472">Membrane</keyword>
<evidence type="ECO:0008006" key="4">
    <source>
        <dbReference type="Google" id="ProtNLM"/>
    </source>
</evidence>
<gene>
    <name evidence="2" type="ORF">OXX778_LOCUS8779</name>
</gene>
<evidence type="ECO:0000256" key="1">
    <source>
        <dbReference type="SAM" id="Phobius"/>
    </source>
</evidence>
<keyword evidence="3" id="KW-1185">Reference proteome</keyword>
<feature type="transmembrane region" description="Helical" evidence="1">
    <location>
        <begin position="272"/>
        <end position="295"/>
    </location>
</feature>
<feature type="transmembrane region" description="Helical" evidence="1">
    <location>
        <begin position="47"/>
        <end position="70"/>
    </location>
</feature>
<dbReference type="Proteomes" id="UP000663879">
    <property type="component" value="Unassembled WGS sequence"/>
</dbReference>
<dbReference type="OrthoDB" id="10226760at2759"/>
<dbReference type="GO" id="GO:0008528">
    <property type="term" value="F:G protein-coupled peptide receptor activity"/>
    <property type="evidence" value="ECO:0007669"/>
    <property type="project" value="InterPro"/>
</dbReference>